<evidence type="ECO:0000313" key="10">
    <source>
        <dbReference type="Proteomes" id="UP000314985"/>
    </source>
</evidence>
<comment type="similarity">
    <text evidence="2">Belongs to the troponin T family.</text>
</comment>
<evidence type="ECO:0000256" key="6">
    <source>
        <dbReference type="ARBA" id="ARBA00041088"/>
    </source>
</evidence>
<dbReference type="GO" id="GO:0005861">
    <property type="term" value="C:troponin complex"/>
    <property type="evidence" value="ECO:0007669"/>
    <property type="project" value="InterPro"/>
</dbReference>
<dbReference type="GO" id="GO:0006937">
    <property type="term" value="P:regulation of muscle contraction"/>
    <property type="evidence" value="ECO:0007669"/>
    <property type="project" value="InterPro"/>
</dbReference>
<evidence type="ECO:0000256" key="7">
    <source>
        <dbReference type="ARBA" id="ARBA00042892"/>
    </source>
</evidence>
<dbReference type="AlphaFoldDB" id="A0A4X1SK51"/>
<evidence type="ECO:0000256" key="5">
    <source>
        <dbReference type="ARBA" id="ARBA00023179"/>
    </source>
</evidence>
<evidence type="ECO:0000256" key="3">
    <source>
        <dbReference type="ARBA" id="ARBA00022553"/>
    </source>
</evidence>
<dbReference type="Pfam" id="PF00992">
    <property type="entry name" value="Troponin"/>
    <property type="match status" value="1"/>
</dbReference>
<feature type="region of interest" description="Disordered" evidence="8">
    <location>
        <begin position="108"/>
        <end position="138"/>
    </location>
</feature>
<evidence type="ECO:0000256" key="1">
    <source>
        <dbReference type="ARBA" id="ARBA00003363"/>
    </source>
</evidence>
<dbReference type="FunFam" id="1.20.5.350:FF:000001">
    <property type="entry name" value="Troponin T, fast skeletal muscle"/>
    <property type="match status" value="1"/>
</dbReference>
<accession>A0A4X1SK51</accession>
<dbReference type="InterPro" id="IPR001978">
    <property type="entry name" value="Troponin"/>
</dbReference>
<dbReference type="PANTHER" id="PTHR11521:SF5">
    <property type="entry name" value="TROPONIN T, CARDIAC MUSCLE"/>
    <property type="match status" value="1"/>
</dbReference>
<evidence type="ECO:0000256" key="4">
    <source>
        <dbReference type="ARBA" id="ARBA00022990"/>
    </source>
</evidence>
<dbReference type="SUPFAM" id="SSF90250">
    <property type="entry name" value="Troponin coil-coiled subunits"/>
    <property type="match status" value="1"/>
</dbReference>
<keyword evidence="5" id="KW-0514">Muscle protein</keyword>
<reference evidence="9 10" key="1">
    <citation type="submission" date="2017-08" db="EMBL/GenBank/DDBJ databases">
        <title>USMARCv1.0.</title>
        <authorList>
            <person name="Hannum G.I."/>
            <person name="Koren S."/>
            <person name="Schroeder S.G."/>
            <person name="Chin S.C."/>
            <person name="Nonneman D.J."/>
            <person name="Becker S.A."/>
            <person name="Rosen B.D."/>
            <person name="Bickhart D.M."/>
            <person name="Putnam N.H."/>
            <person name="Green R.E."/>
            <person name="Tuggle C.K."/>
            <person name="Liu H."/>
            <person name="Rohrer G.A."/>
            <person name="Warr A."/>
            <person name="Hall R."/>
            <person name="Kim K."/>
            <person name="Hume D.A."/>
            <person name="Talbot R."/>
            <person name="Chow W."/>
            <person name="Howe K."/>
            <person name="Schwartz A.S."/>
            <person name="Watson M."/>
            <person name="Archibald A.L."/>
            <person name="Phillippy A.M."/>
            <person name="Smith T.P.L."/>
        </authorList>
    </citation>
    <scope>NUCLEOTIDE SEQUENCE [LARGE SCALE GENOMIC DNA]</scope>
</reference>
<reference evidence="9" key="2">
    <citation type="submission" date="2025-08" db="UniProtKB">
        <authorList>
            <consortium name="Ensembl"/>
        </authorList>
    </citation>
    <scope>IDENTIFICATION</scope>
</reference>
<protein>
    <recommendedName>
        <fullName evidence="6">Troponin T, cardiac muscle</fullName>
    </recommendedName>
    <alternativeName>
        <fullName evidence="7">Cardiac muscle troponin T</fullName>
    </alternativeName>
</protein>
<dbReference type="Ensembl" id="ENSSSCT00070002754.1">
    <property type="protein sequence ID" value="ENSSSCP00070002281.1"/>
    <property type="gene ID" value="ENSSSCG00070001276.1"/>
</dbReference>
<dbReference type="Gene3D" id="1.20.5.350">
    <property type="match status" value="1"/>
</dbReference>
<dbReference type="InterPro" id="IPR027707">
    <property type="entry name" value="TNNT"/>
</dbReference>
<evidence type="ECO:0000256" key="2">
    <source>
        <dbReference type="ARBA" id="ARBA00008330"/>
    </source>
</evidence>
<dbReference type="InterPro" id="IPR038077">
    <property type="entry name" value="Troponin_sf"/>
</dbReference>
<dbReference type="PANTHER" id="PTHR11521">
    <property type="entry name" value="TROPONIN T"/>
    <property type="match status" value="1"/>
</dbReference>
<gene>
    <name evidence="9" type="primary">TNNT2</name>
</gene>
<sequence length="238" mass="27920">GVHCVWFPSPEQEEAVEEEAGGEAEAEEANAEGRARCSRLLLFIRLFMPNLVPPKIPDGERVDFDDIHRKRMEKDLNELQTLIEAHFENRKKEEEELVSLKDRIVGVEASGQLGEGPEERARREEEENRRKAEDEARKKKALSNMMHFGGYIQKVGATERKSGKRQTEREKKKKILAERRKVLAIDHLNEDQLREKAKELWQSIYNLEAEKFDLQEKFKQQKYEINVLRNRINDNQKV</sequence>
<keyword evidence="3" id="KW-0597">Phosphoprotein</keyword>
<keyword evidence="4" id="KW-0007">Acetylation</keyword>
<name>A0A4X1SK51_PIG</name>
<comment type="function">
    <text evidence="1">Troponin T is the tropomyosin-binding subunit of troponin, the thin filament regulatory complex which confers calcium-sensitivity to striated muscle actomyosin ATPase activity.</text>
</comment>
<organism evidence="9 10">
    <name type="scientific">Sus scrofa</name>
    <name type="common">Pig</name>
    <dbReference type="NCBI Taxonomy" id="9823"/>
    <lineage>
        <taxon>Eukaryota</taxon>
        <taxon>Metazoa</taxon>
        <taxon>Chordata</taxon>
        <taxon>Craniata</taxon>
        <taxon>Vertebrata</taxon>
        <taxon>Euteleostomi</taxon>
        <taxon>Mammalia</taxon>
        <taxon>Eutheria</taxon>
        <taxon>Laurasiatheria</taxon>
        <taxon>Artiodactyla</taxon>
        <taxon>Suina</taxon>
        <taxon>Suidae</taxon>
        <taxon>Sus</taxon>
    </lineage>
</organism>
<evidence type="ECO:0000313" key="9">
    <source>
        <dbReference type="Ensembl" id="ENSSSCP00070002281.1"/>
    </source>
</evidence>
<dbReference type="Proteomes" id="UP000314985">
    <property type="component" value="Chromosome 10"/>
</dbReference>
<proteinExistence type="inferred from homology"/>
<feature type="compositionally biased region" description="Basic and acidic residues" evidence="8">
    <location>
        <begin position="117"/>
        <end position="137"/>
    </location>
</feature>
<evidence type="ECO:0000256" key="8">
    <source>
        <dbReference type="SAM" id="MobiDB-lite"/>
    </source>
</evidence>